<proteinExistence type="predicted"/>
<organism evidence="2">
    <name type="scientific">Pelagomonas calceolata</name>
    <dbReference type="NCBI Taxonomy" id="35677"/>
    <lineage>
        <taxon>Eukaryota</taxon>
        <taxon>Sar</taxon>
        <taxon>Stramenopiles</taxon>
        <taxon>Ochrophyta</taxon>
        <taxon>Pelagophyceae</taxon>
        <taxon>Pelagomonadales</taxon>
        <taxon>Pelagomonadaceae</taxon>
        <taxon>Pelagomonas</taxon>
    </lineage>
</organism>
<evidence type="ECO:0000256" key="1">
    <source>
        <dbReference type="SAM" id="Phobius"/>
    </source>
</evidence>
<keyword evidence="1" id="KW-0812">Transmembrane</keyword>
<dbReference type="EMBL" id="HBIW01002422">
    <property type="protein sequence ID" value="CAE0686606.1"/>
    <property type="molecule type" value="Transcribed_RNA"/>
</dbReference>
<feature type="transmembrane region" description="Helical" evidence="1">
    <location>
        <begin position="264"/>
        <end position="282"/>
    </location>
</feature>
<keyword evidence="1" id="KW-1133">Transmembrane helix</keyword>
<keyword evidence="1" id="KW-0472">Membrane</keyword>
<protein>
    <submittedName>
        <fullName evidence="2">Uncharacterized protein</fullName>
    </submittedName>
</protein>
<reference evidence="2" key="1">
    <citation type="submission" date="2021-01" db="EMBL/GenBank/DDBJ databases">
        <authorList>
            <person name="Corre E."/>
            <person name="Pelletier E."/>
            <person name="Niang G."/>
            <person name="Scheremetjew M."/>
            <person name="Finn R."/>
            <person name="Kale V."/>
            <person name="Holt S."/>
            <person name="Cochrane G."/>
            <person name="Meng A."/>
            <person name="Brown T."/>
            <person name="Cohen L."/>
        </authorList>
    </citation>
    <scope>NUCLEOTIDE SEQUENCE</scope>
    <source>
        <strain evidence="2">CCMP1756</strain>
    </source>
</reference>
<sequence length="299" mass="32784">MGDGLRAHGVPVCVRREPAKARRRAVGGPDAGLHGMRLLVRSPRAPRLSVLAAAPKTSRLRGRPPTRRYRASTDLCGLRSFYAVWLLAYASQCASCVSWCLWCDTELAWHSTRVPMLVCCGLTTLVGLVIAGGCVACALAVAAPGSASCDGSGPPACDTLVMHAEGLFYLCWGWAWAIVATRVYLLLRDRQRDSPRSDAAVVHFFFFDLNVRRATRFRLLHVANVLAPAALCTYGPFLIIYVFVYSTSRGLDTTEVYSRNRVGLIYHCGVLSCHTLTYYLALNVPSQQSYAAARGKRLR</sequence>
<accession>A0A7S3ZL48</accession>
<name>A0A7S3ZL48_9STRA</name>
<gene>
    <name evidence="2" type="ORF">PCAL00307_LOCUS2040</name>
</gene>
<feature type="transmembrane region" description="Helical" evidence="1">
    <location>
        <begin position="167"/>
        <end position="187"/>
    </location>
</feature>
<feature type="transmembrane region" description="Helical" evidence="1">
    <location>
        <begin position="222"/>
        <end position="244"/>
    </location>
</feature>
<evidence type="ECO:0000313" key="2">
    <source>
        <dbReference type="EMBL" id="CAE0686606.1"/>
    </source>
</evidence>
<feature type="transmembrane region" description="Helical" evidence="1">
    <location>
        <begin position="114"/>
        <end position="147"/>
    </location>
</feature>
<dbReference type="AlphaFoldDB" id="A0A7S3ZL48"/>